<evidence type="ECO:0000313" key="8">
    <source>
        <dbReference type="EMBL" id="VWL85824.1"/>
    </source>
</evidence>
<evidence type="ECO:0000256" key="2">
    <source>
        <dbReference type="ARBA" id="ARBA00022692"/>
    </source>
</evidence>
<keyword evidence="1 7" id="KW-1003">Cell membrane</keyword>
<evidence type="ECO:0000256" key="1">
    <source>
        <dbReference type="ARBA" id="ARBA00022475"/>
    </source>
</evidence>
<comment type="subcellular location">
    <subcellularLocation>
        <location evidence="7">Cell membrane</location>
        <topology evidence="7">Single-pass membrane protein</topology>
    </subcellularLocation>
</comment>
<accession>A0A6I8M8I2</accession>
<evidence type="ECO:0000256" key="6">
    <source>
        <dbReference type="ARBA" id="ARBA00023316"/>
    </source>
</evidence>
<keyword evidence="4 7" id="KW-0472">Membrane</keyword>
<name>A0A6I8M8I2_9FUSO</name>
<keyword evidence="3 7" id="KW-1133">Transmembrane helix</keyword>
<keyword evidence="9" id="KW-1185">Reference proteome</keyword>
<evidence type="ECO:0000313" key="9">
    <source>
        <dbReference type="Proteomes" id="UP000419017"/>
    </source>
</evidence>
<keyword evidence="5 7" id="KW-0456">Lyase</keyword>
<sequence>MKLIIKLFKYTIILCFVFFISGIYNITIKKQNVKGKKVFVSKNESISSIYKELSLNYGIEDKFYFYVTKEDRYIKSGNVEFFSNMSKQEILKSLKNPKFNNISLTIPEGFTSEKVIERIDSLGLANKKDMLKAMSGYDFYYPHNEIFEGYLYPDTYYFSSDESAYEILDKILKEFLEKYPPSKYDKNKFYDIIKIASIIEKEIDNDKEKKYISSVFHNRLNKNMMLQSDATLGYILDEKVSKKELLENTSLYNTYKYKGLPPSPISNPSSESIEASINPIKTNYLYFFTYNKKTYYSKTHKEHLKKRKESGHIK</sequence>
<dbReference type="RefSeq" id="WP_156683793.1">
    <property type="nucleotide sequence ID" value="NZ_CABWIB010000001.1"/>
</dbReference>
<dbReference type="HAMAP" id="MF_02065">
    <property type="entry name" value="MltG"/>
    <property type="match status" value="1"/>
</dbReference>
<feature type="site" description="Important for catalytic activity" evidence="7">
    <location>
        <position position="202"/>
    </location>
</feature>
<feature type="transmembrane region" description="Helical" evidence="7">
    <location>
        <begin position="7"/>
        <end position="26"/>
    </location>
</feature>
<keyword evidence="2 7" id="KW-0812">Transmembrane</keyword>
<dbReference type="EMBL" id="CABWIB010000001">
    <property type="protein sequence ID" value="VWL85824.1"/>
    <property type="molecule type" value="Genomic_DNA"/>
</dbReference>
<dbReference type="PANTHER" id="PTHR30518:SF2">
    <property type="entry name" value="ENDOLYTIC MUREIN TRANSGLYCOSYLASE"/>
    <property type="match status" value="1"/>
</dbReference>
<evidence type="ECO:0000256" key="3">
    <source>
        <dbReference type="ARBA" id="ARBA00022989"/>
    </source>
</evidence>
<keyword evidence="6 7" id="KW-0961">Cell wall biogenesis/degradation</keyword>
<evidence type="ECO:0000256" key="5">
    <source>
        <dbReference type="ARBA" id="ARBA00023239"/>
    </source>
</evidence>
<comment type="similarity">
    <text evidence="7">Belongs to the transglycosylase MltG family.</text>
</comment>
<dbReference type="Pfam" id="PF02618">
    <property type="entry name" value="YceG"/>
    <property type="match status" value="1"/>
</dbReference>
<reference evidence="8 9" key="1">
    <citation type="submission" date="2019-10" db="EMBL/GenBank/DDBJ databases">
        <authorList>
            <person name="Blom J."/>
        </authorList>
    </citation>
    <scope>NUCLEOTIDE SEQUENCE [LARGE SCALE GENOMIC DNA]</scope>
    <source>
        <strain evidence="8 9">ES3154-GLU</strain>
    </source>
</reference>
<evidence type="ECO:0000256" key="4">
    <source>
        <dbReference type="ARBA" id="ARBA00023136"/>
    </source>
</evidence>
<dbReference type="AlphaFoldDB" id="A0A6I8M8I2"/>
<dbReference type="NCBIfam" id="TIGR00247">
    <property type="entry name" value="endolytic transglycosylase MltG"/>
    <property type="match status" value="1"/>
</dbReference>
<proteinExistence type="inferred from homology"/>
<dbReference type="EC" id="4.2.2.29" evidence="7"/>
<dbReference type="Proteomes" id="UP000419017">
    <property type="component" value="Unassembled WGS sequence"/>
</dbReference>
<protein>
    <recommendedName>
        <fullName evidence="7">Endolytic murein transglycosylase</fullName>
        <ecNumber evidence="7">4.2.2.29</ecNumber>
    </recommendedName>
    <alternativeName>
        <fullName evidence="7">Peptidoglycan lytic transglycosylase</fullName>
    </alternativeName>
    <alternativeName>
        <fullName evidence="7">Peptidoglycan polymerization terminase</fullName>
    </alternativeName>
</protein>
<comment type="function">
    <text evidence="7">Functions as a peptidoglycan terminase that cleaves nascent peptidoglycan strands endolytically to terminate their elongation.</text>
</comment>
<dbReference type="GO" id="GO:0005886">
    <property type="term" value="C:plasma membrane"/>
    <property type="evidence" value="ECO:0007669"/>
    <property type="project" value="UniProtKB-SubCell"/>
</dbReference>
<dbReference type="PANTHER" id="PTHR30518">
    <property type="entry name" value="ENDOLYTIC MUREIN TRANSGLYCOSYLASE"/>
    <property type="match status" value="1"/>
</dbReference>
<dbReference type="GO" id="GO:0071555">
    <property type="term" value="P:cell wall organization"/>
    <property type="evidence" value="ECO:0007669"/>
    <property type="project" value="UniProtKB-KW"/>
</dbReference>
<evidence type="ECO:0000256" key="7">
    <source>
        <dbReference type="HAMAP-Rule" id="MF_02065"/>
    </source>
</evidence>
<organism evidence="8 9">
    <name type="scientific">Oceanivirga miroungae</name>
    <dbReference type="NCBI Taxonomy" id="1130046"/>
    <lineage>
        <taxon>Bacteria</taxon>
        <taxon>Fusobacteriati</taxon>
        <taxon>Fusobacteriota</taxon>
        <taxon>Fusobacteriia</taxon>
        <taxon>Fusobacteriales</taxon>
        <taxon>Leptotrichiaceae</taxon>
        <taxon>Oceanivirga</taxon>
    </lineage>
</organism>
<dbReference type="GO" id="GO:0008932">
    <property type="term" value="F:lytic endotransglycosylase activity"/>
    <property type="evidence" value="ECO:0007669"/>
    <property type="project" value="UniProtKB-UniRule"/>
</dbReference>
<comment type="catalytic activity">
    <reaction evidence="7">
        <text>a peptidoglycan chain = a peptidoglycan chain with N-acetyl-1,6-anhydromuramyl-[peptide] at the reducing end + a peptidoglycan chain with N-acetylglucosamine at the non-reducing end.</text>
        <dbReference type="EC" id="4.2.2.29"/>
    </reaction>
</comment>
<gene>
    <name evidence="7" type="primary">mltG</name>
    <name evidence="8" type="ORF">OMES3154_01111</name>
</gene>
<dbReference type="InterPro" id="IPR003770">
    <property type="entry name" value="MLTG-like"/>
</dbReference>
<dbReference type="GO" id="GO:0009252">
    <property type="term" value="P:peptidoglycan biosynthetic process"/>
    <property type="evidence" value="ECO:0007669"/>
    <property type="project" value="UniProtKB-UniRule"/>
</dbReference>